<dbReference type="RefSeq" id="WP_091470035.1">
    <property type="nucleotide sequence ID" value="NZ_FOEI01000009.1"/>
</dbReference>
<keyword evidence="3" id="KW-0597">Phosphoprotein</keyword>
<keyword evidence="4" id="KW-0808">Transferase</keyword>
<evidence type="ECO:0000256" key="4">
    <source>
        <dbReference type="ARBA" id="ARBA00022679"/>
    </source>
</evidence>
<dbReference type="Pfam" id="PF07730">
    <property type="entry name" value="HisKA_3"/>
    <property type="match status" value="1"/>
</dbReference>
<dbReference type="InterPro" id="IPR050482">
    <property type="entry name" value="Sensor_HK_TwoCompSys"/>
</dbReference>
<dbReference type="PANTHER" id="PTHR24421:SF10">
    <property type="entry name" value="NITRATE_NITRITE SENSOR PROTEIN NARQ"/>
    <property type="match status" value="1"/>
</dbReference>
<dbReference type="EMBL" id="FOEI01000009">
    <property type="protein sequence ID" value="SEQ19901.1"/>
    <property type="molecule type" value="Genomic_DNA"/>
</dbReference>
<evidence type="ECO:0000313" key="12">
    <source>
        <dbReference type="Proteomes" id="UP000198648"/>
    </source>
</evidence>
<evidence type="ECO:0000256" key="3">
    <source>
        <dbReference type="ARBA" id="ARBA00022553"/>
    </source>
</evidence>
<dbReference type="EC" id="2.7.13.3" evidence="2"/>
<evidence type="ECO:0000313" key="11">
    <source>
        <dbReference type="EMBL" id="SEQ19901.1"/>
    </source>
</evidence>
<dbReference type="SMART" id="SM00387">
    <property type="entry name" value="HATPase_c"/>
    <property type="match status" value="1"/>
</dbReference>
<dbReference type="InterPro" id="IPR011990">
    <property type="entry name" value="TPR-like_helical_dom_sf"/>
</dbReference>
<keyword evidence="9" id="KW-1133">Transmembrane helix</keyword>
<dbReference type="SUPFAM" id="SSF55874">
    <property type="entry name" value="ATPase domain of HSP90 chaperone/DNA topoisomerase II/histidine kinase"/>
    <property type="match status" value="1"/>
</dbReference>
<dbReference type="InterPro" id="IPR005467">
    <property type="entry name" value="His_kinase_dom"/>
</dbReference>
<keyword evidence="9" id="KW-0472">Membrane</keyword>
<evidence type="ECO:0000256" key="5">
    <source>
        <dbReference type="ARBA" id="ARBA00022741"/>
    </source>
</evidence>
<keyword evidence="12" id="KW-1185">Reference proteome</keyword>
<dbReference type="Proteomes" id="UP000198648">
    <property type="component" value="Unassembled WGS sequence"/>
</dbReference>
<dbReference type="GO" id="GO:0000155">
    <property type="term" value="F:phosphorelay sensor kinase activity"/>
    <property type="evidence" value="ECO:0007669"/>
    <property type="project" value="InterPro"/>
</dbReference>
<proteinExistence type="predicted"/>
<keyword evidence="9" id="KW-0812">Transmembrane</keyword>
<reference evidence="11 12" key="1">
    <citation type="submission" date="2016-10" db="EMBL/GenBank/DDBJ databases">
        <authorList>
            <person name="de Groot N.N."/>
        </authorList>
    </citation>
    <scope>NUCLEOTIDE SEQUENCE [LARGE SCALE GENOMIC DNA]</scope>
    <source>
        <strain evidence="11 12">DSM 27078</strain>
    </source>
</reference>
<evidence type="ECO:0000256" key="9">
    <source>
        <dbReference type="SAM" id="Phobius"/>
    </source>
</evidence>
<name>A0A1H9E2I6_9FLAO</name>
<dbReference type="Gene3D" id="3.30.565.10">
    <property type="entry name" value="Histidine kinase-like ATPase, C-terminal domain"/>
    <property type="match status" value="1"/>
</dbReference>
<dbReference type="STRING" id="1299341.SAMN05444005_10956"/>
<organism evidence="11 12">
    <name type="scientific">Flavobacterium urocaniciphilum</name>
    <dbReference type="NCBI Taxonomy" id="1299341"/>
    <lineage>
        <taxon>Bacteria</taxon>
        <taxon>Pseudomonadati</taxon>
        <taxon>Bacteroidota</taxon>
        <taxon>Flavobacteriia</taxon>
        <taxon>Flavobacteriales</taxon>
        <taxon>Flavobacteriaceae</taxon>
        <taxon>Flavobacterium</taxon>
    </lineage>
</organism>
<evidence type="ECO:0000256" key="8">
    <source>
        <dbReference type="ARBA" id="ARBA00023012"/>
    </source>
</evidence>
<dbReference type="InterPro" id="IPR011712">
    <property type="entry name" value="Sig_transdc_His_kin_sub3_dim/P"/>
</dbReference>
<feature type="transmembrane region" description="Helical" evidence="9">
    <location>
        <begin position="415"/>
        <end position="435"/>
    </location>
</feature>
<dbReference type="PROSITE" id="PS50109">
    <property type="entry name" value="HIS_KIN"/>
    <property type="match status" value="1"/>
</dbReference>
<dbReference type="AlphaFoldDB" id="A0A1H9E2I6"/>
<dbReference type="InterPro" id="IPR036890">
    <property type="entry name" value="HATPase_C_sf"/>
</dbReference>
<dbReference type="PROSITE" id="PS51257">
    <property type="entry name" value="PROKAR_LIPOPROTEIN"/>
    <property type="match status" value="1"/>
</dbReference>
<dbReference type="Pfam" id="PF02518">
    <property type="entry name" value="HATPase_c"/>
    <property type="match status" value="1"/>
</dbReference>
<comment type="catalytic activity">
    <reaction evidence="1">
        <text>ATP + protein L-histidine = ADP + protein N-phospho-L-histidine.</text>
        <dbReference type="EC" id="2.7.13.3"/>
    </reaction>
</comment>
<keyword evidence="5" id="KW-0547">Nucleotide-binding</keyword>
<dbReference type="InterPro" id="IPR003594">
    <property type="entry name" value="HATPase_dom"/>
</dbReference>
<keyword evidence="6 11" id="KW-0418">Kinase</keyword>
<dbReference type="GO" id="GO:0046983">
    <property type="term" value="F:protein dimerization activity"/>
    <property type="evidence" value="ECO:0007669"/>
    <property type="project" value="InterPro"/>
</dbReference>
<dbReference type="Gene3D" id="1.25.40.10">
    <property type="entry name" value="Tetratricopeptide repeat domain"/>
    <property type="match status" value="1"/>
</dbReference>
<dbReference type="SUPFAM" id="SSF48452">
    <property type="entry name" value="TPR-like"/>
    <property type="match status" value="1"/>
</dbReference>
<dbReference type="CDD" id="cd16917">
    <property type="entry name" value="HATPase_UhpB-NarQ-NarX-like"/>
    <property type="match status" value="1"/>
</dbReference>
<dbReference type="GO" id="GO:0005524">
    <property type="term" value="F:ATP binding"/>
    <property type="evidence" value="ECO:0007669"/>
    <property type="project" value="UniProtKB-KW"/>
</dbReference>
<sequence>MKLKKFILLLIVNLLIFSCKKENHLITYNKIDTLLVKANNDFLNKKVRLAYIDSVSLILSNLKSDSLYNYYRFKLANRYYNLNLFEQYKSLTLQINKEAIEKSDTLTLAKCNYNLGGYYYEKYNLDSSFYYYNKAKNLSLNLKEIKLKVEIHKDLGRALFYHNQFLESEKNTSIALKDAKKLNHHEYIFECYTIFGLSQSGMKNYSKAIEYFNEANKVLVNLKNDSYYPVLYAQNLINFCDVYKKKKDYTNLFKFSERGLHIKNLKQLEINTYTYLLNFHGYAKLKKNDKNSIKEFQEALKIGDSLDFQPIQNTSNLYIGEYYLSQKDTGTANIYFKKVKETKFADDKLKALEKLTITEPKNPAHLKQIISLKDSLFSIERLTRDKFARIEYETNEIISEKETIEKQKDNIVQQLWSVSTIAVFIILAVLLFYFIKSRNLKNKELIFIQEQQNAKEEIYELMLNQQQRIEEGKYSEKNRISQELHDGVMGKLTGIRLNLFILKKKQDVETVQKCLPFIDDIQNIEKEIRQITHDLKQNLFDDNITFSSIVENLFIMIKSHSDIDFSLQIDERIDWDLINNNKKINIYRIIQEALQNIDKYAQASKVNINMNKMGEEIHITITDNGIGFVPKHGKKGIGLENMQARMDEINGKFELESKINFGTKISLTFQI</sequence>
<feature type="domain" description="Histidine kinase" evidence="10">
    <location>
        <begin position="483"/>
        <end position="671"/>
    </location>
</feature>
<keyword evidence="8" id="KW-0902">Two-component regulatory system</keyword>
<evidence type="ECO:0000256" key="7">
    <source>
        <dbReference type="ARBA" id="ARBA00022840"/>
    </source>
</evidence>
<keyword evidence="7" id="KW-0067">ATP-binding</keyword>
<protein>
    <recommendedName>
        <fullName evidence="2">histidine kinase</fullName>
        <ecNumber evidence="2">2.7.13.3</ecNumber>
    </recommendedName>
</protein>
<evidence type="ECO:0000256" key="1">
    <source>
        <dbReference type="ARBA" id="ARBA00000085"/>
    </source>
</evidence>
<evidence type="ECO:0000259" key="10">
    <source>
        <dbReference type="PROSITE" id="PS50109"/>
    </source>
</evidence>
<gene>
    <name evidence="11" type="ORF">SAMN05444005_10956</name>
</gene>
<dbReference type="GO" id="GO:0016020">
    <property type="term" value="C:membrane"/>
    <property type="evidence" value="ECO:0007669"/>
    <property type="project" value="InterPro"/>
</dbReference>
<evidence type="ECO:0000256" key="6">
    <source>
        <dbReference type="ARBA" id="ARBA00022777"/>
    </source>
</evidence>
<dbReference type="PANTHER" id="PTHR24421">
    <property type="entry name" value="NITRATE/NITRITE SENSOR PROTEIN NARX-RELATED"/>
    <property type="match status" value="1"/>
</dbReference>
<dbReference type="Gene3D" id="1.20.5.1930">
    <property type="match status" value="1"/>
</dbReference>
<dbReference type="OrthoDB" id="977000at2"/>
<evidence type="ECO:0000256" key="2">
    <source>
        <dbReference type="ARBA" id="ARBA00012438"/>
    </source>
</evidence>
<accession>A0A1H9E2I6</accession>